<sequence length="119" mass="12485">MRVRDLRALGPVRVRLLLSSRASFADSVSRAIAESPVDDSTAQSTPFRASGRVHVLPIVSADAEPLDAVLRMSGYRCARRSARSGESSSCSTSVLVPVVGSGALSTLGTGSARRGQTKR</sequence>
<dbReference type="AlphaFoldDB" id="A0A166MVE5"/>
<dbReference type="Proteomes" id="UP000077266">
    <property type="component" value="Unassembled WGS sequence"/>
</dbReference>
<name>A0A166MVE5_EXIGL</name>
<proteinExistence type="predicted"/>
<accession>A0A166MVE5</accession>
<keyword evidence="2" id="KW-1185">Reference proteome</keyword>
<reference evidence="1 2" key="1">
    <citation type="journal article" date="2016" name="Mol. Biol. Evol.">
        <title>Comparative Genomics of Early-Diverging Mushroom-Forming Fungi Provides Insights into the Origins of Lignocellulose Decay Capabilities.</title>
        <authorList>
            <person name="Nagy L.G."/>
            <person name="Riley R."/>
            <person name="Tritt A."/>
            <person name="Adam C."/>
            <person name="Daum C."/>
            <person name="Floudas D."/>
            <person name="Sun H."/>
            <person name="Yadav J.S."/>
            <person name="Pangilinan J."/>
            <person name="Larsson K.H."/>
            <person name="Matsuura K."/>
            <person name="Barry K."/>
            <person name="Labutti K."/>
            <person name="Kuo R."/>
            <person name="Ohm R.A."/>
            <person name="Bhattacharya S.S."/>
            <person name="Shirouzu T."/>
            <person name="Yoshinaga Y."/>
            <person name="Martin F.M."/>
            <person name="Grigoriev I.V."/>
            <person name="Hibbett D.S."/>
        </authorList>
    </citation>
    <scope>NUCLEOTIDE SEQUENCE [LARGE SCALE GENOMIC DNA]</scope>
    <source>
        <strain evidence="1 2">HHB12029</strain>
    </source>
</reference>
<gene>
    <name evidence="1" type="ORF">EXIGLDRAFT_716654</name>
</gene>
<evidence type="ECO:0000313" key="2">
    <source>
        <dbReference type="Proteomes" id="UP000077266"/>
    </source>
</evidence>
<organism evidence="1 2">
    <name type="scientific">Exidia glandulosa HHB12029</name>
    <dbReference type="NCBI Taxonomy" id="1314781"/>
    <lineage>
        <taxon>Eukaryota</taxon>
        <taxon>Fungi</taxon>
        <taxon>Dikarya</taxon>
        <taxon>Basidiomycota</taxon>
        <taxon>Agaricomycotina</taxon>
        <taxon>Agaricomycetes</taxon>
        <taxon>Auriculariales</taxon>
        <taxon>Exidiaceae</taxon>
        <taxon>Exidia</taxon>
    </lineage>
</organism>
<dbReference type="EMBL" id="KV426893">
    <property type="protein sequence ID" value="KZV78447.1"/>
    <property type="molecule type" value="Genomic_DNA"/>
</dbReference>
<dbReference type="InParanoid" id="A0A166MVE5"/>
<protein>
    <submittedName>
        <fullName evidence="1">Uncharacterized protein</fullName>
    </submittedName>
</protein>
<evidence type="ECO:0000313" key="1">
    <source>
        <dbReference type="EMBL" id="KZV78447.1"/>
    </source>
</evidence>